<dbReference type="InterPro" id="IPR037225">
    <property type="entry name" value="Nuo51_FMN-bd_sf"/>
</dbReference>
<dbReference type="AlphaFoldDB" id="A0A1K0FH63"/>
<evidence type="ECO:0000313" key="3">
    <source>
        <dbReference type="Proteomes" id="UP000182486"/>
    </source>
</evidence>
<dbReference type="EMBL" id="MEIA01000234">
    <property type="protein sequence ID" value="OJF12183.1"/>
    <property type="molecule type" value="Genomic_DNA"/>
</dbReference>
<sequence length="81" mass="8752">MVIGNGAEGEPASGNDRTLLTYRPHLVLDGLQLARASAHGPPTSPFRRTWPVRSAACSPPATIRSRSWSHRTPSLPARNPQ</sequence>
<reference evidence="2 3" key="1">
    <citation type="submission" date="2016-09" db="EMBL/GenBank/DDBJ databases">
        <title>Couchioplanes caeruleus draft genome sequence.</title>
        <authorList>
            <person name="Sheehan J."/>
            <person name="Caffrey P."/>
        </authorList>
    </citation>
    <scope>NUCLEOTIDE SEQUENCE [LARGE SCALE GENOMIC DNA]</scope>
    <source>
        <strain evidence="2 3">DSM 43634</strain>
    </source>
</reference>
<dbReference type="Gene3D" id="3.40.50.11540">
    <property type="entry name" value="NADH-ubiquinone oxidoreductase 51kDa subunit"/>
    <property type="match status" value="1"/>
</dbReference>
<gene>
    <name evidence="2" type="ORF">BG844_22110</name>
</gene>
<feature type="region of interest" description="Disordered" evidence="1">
    <location>
        <begin position="57"/>
        <end position="81"/>
    </location>
</feature>
<name>A0A1K0FH63_9ACTN</name>
<organism evidence="2 3">
    <name type="scientific">Couchioplanes caeruleus subsp. caeruleus</name>
    <dbReference type="NCBI Taxonomy" id="56427"/>
    <lineage>
        <taxon>Bacteria</taxon>
        <taxon>Bacillati</taxon>
        <taxon>Actinomycetota</taxon>
        <taxon>Actinomycetes</taxon>
        <taxon>Micromonosporales</taxon>
        <taxon>Micromonosporaceae</taxon>
        <taxon>Couchioplanes</taxon>
    </lineage>
</organism>
<dbReference type="SUPFAM" id="SSF142019">
    <property type="entry name" value="Nqo1 FMN-binding domain-like"/>
    <property type="match status" value="1"/>
</dbReference>
<proteinExistence type="predicted"/>
<evidence type="ECO:0000256" key="1">
    <source>
        <dbReference type="SAM" id="MobiDB-lite"/>
    </source>
</evidence>
<accession>A0A1K0FH63</accession>
<evidence type="ECO:0000313" key="2">
    <source>
        <dbReference type="EMBL" id="OJF12183.1"/>
    </source>
</evidence>
<keyword evidence="3" id="KW-1185">Reference proteome</keyword>
<protein>
    <submittedName>
        <fullName evidence="2">Uncharacterized protein</fullName>
    </submittedName>
</protein>
<comment type="caution">
    <text evidence="2">The sequence shown here is derived from an EMBL/GenBank/DDBJ whole genome shotgun (WGS) entry which is preliminary data.</text>
</comment>
<dbReference type="Proteomes" id="UP000182486">
    <property type="component" value="Unassembled WGS sequence"/>
</dbReference>